<dbReference type="Proteomes" id="UP000248926">
    <property type="component" value="Unassembled WGS sequence"/>
</dbReference>
<dbReference type="Gene3D" id="1.10.575.10">
    <property type="entry name" value="P1 Nuclease"/>
    <property type="match status" value="1"/>
</dbReference>
<dbReference type="GO" id="GO:0003676">
    <property type="term" value="F:nucleic acid binding"/>
    <property type="evidence" value="ECO:0007669"/>
    <property type="project" value="InterPro"/>
</dbReference>
<dbReference type="AlphaFoldDB" id="A0A328P4I4"/>
<gene>
    <name evidence="8" type="ORF">CA260_03305</name>
</gene>
<keyword evidence="2" id="KW-0479">Metal-binding</keyword>
<keyword evidence="3" id="KW-0255">Endonuclease</keyword>
<dbReference type="SUPFAM" id="SSF48537">
    <property type="entry name" value="Phospholipase C/P1 nuclease"/>
    <property type="match status" value="1"/>
</dbReference>
<dbReference type="GO" id="GO:0006308">
    <property type="term" value="P:DNA catabolic process"/>
    <property type="evidence" value="ECO:0007669"/>
    <property type="project" value="InterPro"/>
</dbReference>
<dbReference type="RefSeq" id="WP_111981010.1">
    <property type="nucleotide sequence ID" value="NZ_NFZS01000001.1"/>
</dbReference>
<keyword evidence="1" id="KW-0540">Nuclease</keyword>
<protein>
    <submittedName>
        <fullName evidence="8">S1/P1 Nuclease</fullName>
    </submittedName>
</protein>
<keyword evidence="7" id="KW-0732">Signal</keyword>
<dbReference type="PANTHER" id="PTHR33146">
    <property type="entry name" value="ENDONUCLEASE 4"/>
    <property type="match status" value="1"/>
</dbReference>
<proteinExistence type="predicted"/>
<reference evidence="8 9" key="1">
    <citation type="journal article" date="2018" name="Genet. Mol. Biol.">
        <title>The genome sequence of Dyella jiangningensis FCAV SCS01 from a lignocellulose-decomposing microbial consortium metagenome reveals potential for biotechnological applications.</title>
        <authorList>
            <person name="Desiderato J.G."/>
            <person name="Alvarenga D.O."/>
            <person name="Constancio M.T.L."/>
            <person name="Alves L.M.C."/>
            <person name="Varani A.M."/>
        </authorList>
    </citation>
    <scope>NUCLEOTIDE SEQUENCE [LARGE SCALE GENOMIC DNA]</scope>
    <source>
        <strain evidence="8 9">FCAV SCS01</strain>
    </source>
</reference>
<evidence type="ECO:0000256" key="1">
    <source>
        <dbReference type="ARBA" id="ARBA00022722"/>
    </source>
</evidence>
<dbReference type="OrthoDB" id="267579at2"/>
<feature type="chain" id="PRO_5016449793" evidence="7">
    <location>
        <begin position="24"/>
        <end position="269"/>
    </location>
</feature>
<evidence type="ECO:0000256" key="6">
    <source>
        <dbReference type="ARBA" id="ARBA00023180"/>
    </source>
</evidence>
<dbReference type="EMBL" id="NFZS01000001">
    <property type="protein sequence ID" value="RAO76949.1"/>
    <property type="molecule type" value="Genomic_DNA"/>
</dbReference>
<name>A0A328P4I4_9GAMM</name>
<dbReference type="GO" id="GO:0016788">
    <property type="term" value="F:hydrolase activity, acting on ester bonds"/>
    <property type="evidence" value="ECO:0007669"/>
    <property type="project" value="InterPro"/>
</dbReference>
<dbReference type="PANTHER" id="PTHR33146:SF26">
    <property type="entry name" value="ENDONUCLEASE 4"/>
    <property type="match status" value="1"/>
</dbReference>
<evidence type="ECO:0000313" key="8">
    <source>
        <dbReference type="EMBL" id="RAO76949.1"/>
    </source>
</evidence>
<evidence type="ECO:0000256" key="2">
    <source>
        <dbReference type="ARBA" id="ARBA00022723"/>
    </source>
</evidence>
<dbReference type="CDD" id="cd11010">
    <property type="entry name" value="S1-P1_nuclease"/>
    <property type="match status" value="1"/>
</dbReference>
<dbReference type="InterPro" id="IPR008947">
    <property type="entry name" value="PLipase_C/P1_nuclease_dom_sf"/>
</dbReference>
<dbReference type="GO" id="GO:0046872">
    <property type="term" value="F:metal ion binding"/>
    <property type="evidence" value="ECO:0007669"/>
    <property type="project" value="UniProtKB-KW"/>
</dbReference>
<evidence type="ECO:0000256" key="4">
    <source>
        <dbReference type="ARBA" id="ARBA00022801"/>
    </source>
</evidence>
<evidence type="ECO:0000256" key="7">
    <source>
        <dbReference type="SAM" id="SignalP"/>
    </source>
</evidence>
<accession>A0A328P4I4</accession>
<evidence type="ECO:0000256" key="5">
    <source>
        <dbReference type="ARBA" id="ARBA00023157"/>
    </source>
</evidence>
<keyword evidence="5" id="KW-1015">Disulfide bond</keyword>
<sequence>MSFPRFSAALALACFVLTPAAHAWGQLGHSIVADLAQRHLSPAAEAEVERLLAPENTKSLADIASWPDEIRNDPGKDALWKQTRALHYVDFTHGDCNYTPPRDCKDGQCVVAGIDHYAQILADKSQPDATRLEALKFVVHFIGDEHQPLHGGSRDDKGGNAYQVQFQDKGTNLHSVWDSGLLKTRGLDDKAYADELESRGTVTLPKPIAPFDNAYAQWAEESCQISRDIYPEGHKLDQAYVQKALPVAELRLREAGRRLAEVLNLALAR</sequence>
<evidence type="ECO:0000256" key="3">
    <source>
        <dbReference type="ARBA" id="ARBA00022759"/>
    </source>
</evidence>
<evidence type="ECO:0000313" key="9">
    <source>
        <dbReference type="Proteomes" id="UP000248926"/>
    </source>
</evidence>
<dbReference type="InterPro" id="IPR003154">
    <property type="entry name" value="S1/P1nuclease"/>
</dbReference>
<comment type="caution">
    <text evidence="8">The sequence shown here is derived from an EMBL/GenBank/DDBJ whole genome shotgun (WGS) entry which is preliminary data.</text>
</comment>
<feature type="signal peptide" evidence="7">
    <location>
        <begin position="1"/>
        <end position="23"/>
    </location>
</feature>
<organism evidence="8 9">
    <name type="scientific">Dyella jiangningensis</name>
    <dbReference type="NCBI Taxonomy" id="1379159"/>
    <lineage>
        <taxon>Bacteria</taxon>
        <taxon>Pseudomonadati</taxon>
        <taxon>Pseudomonadota</taxon>
        <taxon>Gammaproteobacteria</taxon>
        <taxon>Lysobacterales</taxon>
        <taxon>Rhodanobacteraceae</taxon>
        <taxon>Dyella</taxon>
    </lineage>
</organism>
<dbReference type="GO" id="GO:0004519">
    <property type="term" value="F:endonuclease activity"/>
    <property type="evidence" value="ECO:0007669"/>
    <property type="project" value="UniProtKB-KW"/>
</dbReference>
<keyword evidence="6" id="KW-0325">Glycoprotein</keyword>
<keyword evidence="9" id="KW-1185">Reference proteome</keyword>
<keyword evidence="4" id="KW-0378">Hydrolase</keyword>
<dbReference type="Pfam" id="PF02265">
    <property type="entry name" value="S1-P1_nuclease"/>
    <property type="match status" value="1"/>
</dbReference>